<proteinExistence type="predicted"/>
<comment type="caution">
    <text evidence="1">The sequence shown here is derived from an EMBL/GenBank/DDBJ whole genome shotgun (WGS) entry which is preliminary data.</text>
</comment>
<keyword evidence="2" id="KW-1185">Reference proteome</keyword>
<dbReference type="EMBL" id="QREI01000007">
    <property type="protein sequence ID" value="REE08373.1"/>
    <property type="molecule type" value="Genomic_DNA"/>
</dbReference>
<evidence type="ECO:0000313" key="2">
    <source>
        <dbReference type="Proteomes" id="UP000256919"/>
    </source>
</evidence>
<gene>
    <name evidence="1" type="ORF">DFQ09_10752</name>
</gene>
<name>A0A3D9LR01_9FLAO</name>
<protein>
    <submittedName>
        <fullName evidence="1">Uncharacterized protein</fullName>
    </submittedName>
</protein>
<organism evidence="1 2">
    <name type="scientific">Winogradskyella pacifica</name>
    <dbReference type="NCBI Taxonomy" id="664642"/>
    <lineage>
        <taxon>Bacteria</taxon>
        <taxon>Pseudomonadati</taxon>
        <taxon>Bacteroidota</taxon>
        <taxon>Flavobacteriia</taxon>
        <taxon>Flavobacteriales</taxon>
        <taxon>Flavobacteriaceae</taxon>
        <taxon>Winogradskyella</taxon>
    </lineage>
</organism>
<sequence>MARQLPGIMHYFAKNIITKQLLIHPTMILKHLVSLKDNGDNGL</sequence>
<evidence type="ECO:0000313" key="1">
    <source>
        <dbReference type="EMBL" id="REE08373.1"/>
    </source>
</evidence>
<dbReference type="Proteomes" id="UP000256919">
    <property type="component" value="Unassembled WGS sequence"/>
</dbReference>
<reference evidence="1 2" key="1">
    <citation type="submission" date="2018-07" db="EMBL/GenBank/DDBJ databases">
        <title>Genomic Encyclopedia of Type Strains, Phase III (KMG-III): the genomes of soil and plant-associated and newly described type strains.</title>
        <authorList>
            <person name="Whitman W."/>
        </authorList>
    </citation>
    <scope>NUCLEOTIDE SEQUENCE [LARGE SCALE GENOMIC DNA]</scope>
    <source>
        <strain evidence="1 2">CECT 7948</strain>
    </source>
</reference>
<dbReference type="AlphaFoldDB" id="A0A3D9LR01"/>
<accession>A0A3D9LR01</accession>